<proteinExistence type="predicted"/>
<feature type="transmembrane region" description="Helical" evidence="1">
    <location>
        <begin position="154"/>
        <end position="181"/>
    </location>
</feature>
<name>A0AAV2LYE2_KNICA</name>
<dbReference type="InterPro" id="IPR036179">
    <property type="entry name" value="Ig-like_dom_sf"/>
</dbReference>
<organism evidence="3 4">
    <name type="scientific">Knipowitschia caucasica</name>
    <name type="common">Caucasian dwarf goby</name>
    <name type="synonym">Pomatoschistus caucasicus</name>
    <dbReference type="NCBI Taxonomy" id="637954"/>
    <lineage>
        <taxon>Eukaryota</taxon>
        <taxon>Metazoa</taxon>
        <taxon>Chordata</taxon>
        <taxon>Craniata</taxon>
        <taxon>Vertebrata</taxon>
        <taxon>Euteleostomi</taxon>
        <taxon>Actinopterygii</taxon>
        <taxon>Neopterygii</taxon>
        <taxon>Teleostei</taxon>
        <taxon>Neoteleostei</taxon>
        <taxon>Acanthomorphata</taxon>
        <taxon>Gobiaria</taxon>
        <taxon>Gobiiformes</taxon>
        <taxon>Gobioidei</taxon>
        <taxon>Gobiidae</taxon>
        <taxon>Gobiinae</taxon>
        <taxon>Knipowitschia</taxon>
    </lineage>
</organism>
<keyword evidence="1" id="KW-0812">Transmembrane</keyword>
<keyword evidence="2" id="KW-0732">Signal</keyword>
<reference evidence="3 4" key="1">
    <citation type="submission" date="2024-04" db="EMBL/GenBank/DDBJ databases">
        <authorList>
            <person name="Waldvogel A.-M."/>
            <person name="Schoenle A."/>
        </authorList>
    </citation>
    <scope>NUCLEOTIDE SEQUENCE [LARGE SCALE GENOMIC DNA]</scope>
</reference>
<evidence type="ECO:0000256" key="2">
    <source>
        <dbReference type="SAM" id="SignalP"/>
    </source>
</evidence>
<evidence type="ECO:0000313" key="4">
    <source>
        <dbReference type="Proteomes" id="UP001497482"/>
    </source>
</evidence>
<gene>
    <name evidence="3" type="ORF">KC01_LOCUS33337</name>
</gene>
<dbReference type="InterPro" id="IPR013783">
    <property type="entry name" value="Ig-like_fold"/>
</dbReference>
<evidence type="ECO:0008006" key="5">
    <source>
        <dbReference type="Google" id="ProtNLM"/>
    </source>
</evidence>
<sequence length="254" mass="28207">MNFVFVVLLLLNFSRAHGQQIIEENRDVLLRLTFPPFYNSYAKSCCKLYPGGCYVLMSSDGFVCEYLGGRVTRSQGDGWVQFVISNAHFSDQGFYRCAVVGTPIYSDYYVEVKDTSDPLLSHKTTSKAHGVSTELEPTGPVVEQDLSDPHRDRWSFPLSAVISVAAVICISSTTALVFCCVKAKQKQSYTKHAESSPTDTTPETSTIYTTVDFKAHQKPIEIYENLRSSGSQGQRAPQPVGQVEYSTLAVHQHP</sequence>
<evidence type="ECO:0000313" key="3">
    <source>
        <dbReference type="EMBL" id="CAL1606078.1"/>
    </source>
</evidence>
<keyword evidence="1" id="KW-0472">Membrane</keyword>
<feature type="chain" id="PRO_5043595504" description="Immunoglobulin subtype domain-containing protein" evidence="2">
    <location>
        <begin position="19"/>
        <end position="254"/>
    </location>
</feature>
<protein>
    <recommendedName>
        <fullName evidence="5">Immunoglobulin subtype domain-containing protein</fullName>
    </recommendedName>
</protein>
<evidence type="ECO:0000256" key="1">
    <source>
        <dbReference type="SAM" id="Phobius"/>
    </source>
</evidence>
<dbReference type="Proteomes" id="UP001497482">
    <property type="component" value="Chromosome 5"/>
</dbReference>
<dbReference type="SUPFAM" id="SSF48726">
    <property type="entry name" value="Immunoglobulin"/>
    <property type="match status" value="1"/>
</dbReference>
<accession>A0AAV2LYE2</accession>
<keyword evidence="4" id="KW-1185">Reference proteome</keyword>
<dbReference type="EMBL" id="OZ035827">
    <property type="protein sequence ID" value="CAL1606078.1"/>
    <property type="molecule type" value="Genomic_DNA"/>
</dbReference>
<keyword evidence="1" id="KW-1133">Transmembrane helix</keyword>
<dbReference type="AlphaFoldDB" id="A0AAV2LYE2"/>
<feature type="signal peptide" evidence="2">
    <location>
        <begin position="1"/>
        <end position="18"/>
    </location>
</feature>
<dbReference type="Gene3D" id="2.60.40.10">
    <property type="entry name" value="Immunoglobulins"/>
    <property type="match status" value="1"/>
</dbReference>